<sequence>MDPELLEIRRHLSAYPPFDALSDALLDEVAENIEISYYRAGSQILAANQSIESLYYVRSGAVEVYRRTGDLFDRLGEGSIFGHYGLLRGRRVHYPAVAIEDTLIYAMPVAVFDHLCEADDDFADFVELGRPRLEAAVETQRRGNDLMTTRVRKLVTRAPLIAESGETAREAALRLADEPSAALLVVEASGDDPRYTYADAEGALWQVRGILTDADFRARVVATGRSADTPVGDIVSDRLVAVQSDETVQEAMLTMLRHNVHHLAVVHRRRPIGLIRLEDVVRYETQSSLYLIDSLFSQDTPAGLATLLPDVRTSAVRMIRDGADSRTVSTALSSIGRSFVRRLLELAEAELGPPPVPYAFMAMGSMARSEQTLVTDQDNALVLDDGYDPQLHDDYFQTLAQRVSDGLDACGYSYCKGGIMATNSRWRQPLAVWKRYFRSWIEQPNPERLLHSNIFFDLDNVHGEERFIEALQALVASEAGRSRAFLAAMSRNALNRTPPIGFFRDFVMEKDGRQNNSINVKRRGTAPLTDLIRIHALACGSRAQNSFERLNDIAETQLLGPGVADRLSYALEILSMTRLRHQAIDIEQEREPDNNIEPENVPAKERADIKEAFRALSQAQKFLRFRYPMPAGGVRSDRSG</sequence>
<dbReference type="PANTHER" id="PTHR43080:SF2">
    <property type="entry name" value="CBS DOMAIN-CONTAINING PROTEIN"/>
    <property type="match status" value="1"/>
</dbReference>
<organism evidence="5 6">
    <name type="scientific">Spiribacter onubensis</name>
    <dbReference type="NCBI Taxonomy" id="3122420"/>
    <lineage>
        <taxon>Bacteria</taxon>
        <taxon>Pseudomonadati</taxon>
        <taxon>Pseudomonadota</taxon>
        <taxon>Gammaproteobacteria</taxon>
        <taxon>Chromatiales</taxon>
        <taxon>Ectothiorhodospiraceae</taxon>
        <taxon>Spiribacter</taxon>
    </lineage>
</organism>
<evidence type="ECO:0000259" key="3">
    <source>
        <dbReference type="PROSITE" id="PS50042"/>
    </source>
</evidence>
<dbReference type="SMART" id="SM00116">
    <property type="entry name" value="CBS"/>
    <property type="match status" value="1"/>
</dbReference>
<dbReference type="InterPro" id="IPR014710">
    <property type="entry name" value="RmlC-like_jellyroll"/>
</dbReference>
<dbReference type="InterPro" id="IPR018821">
    <property type="entry name" value="DUF294_put_nucleoTrafse_sb-bd"/>
</dbReference>
<dbReference type="Pfam" id="PF00027">
    <property type="entry name" value="cNMP_binding"/>
    <property type="match status" value="1"/>
</dbReference>
<dbReference type="InterPro" id="IPR005105">
    <property type="entry name" value="GlnD_Uridyltrans_N"/>
</dbReference>
<comment type="caution">
    <text evidence="5">The sequence shown here is derived from an EMBL/GenBank/DDBJ whole genome shotgun (WGS) entry which is preliminary data.</text>
</comment>
<dbReference type="EMBL" id="JBAKFJ010000001">
    <property type="protein sequence ID" value="MEX0385785.1"/>
    <property type="molecule type" value="Genomic_DNA"/>
</dbReference>
<dbReference type="Gene3D" id="2.60.120.10">
    <property type="entry name" value="Jelly Rolls"/>
    <property type="match status" value="1"/>
</dbReference>
<dbReference type="InterPro" id="IPR018490">
    <property type="entry name" value="cNMP-bd_dom_sf"/>
</dbReference>
<dbReference type="SMART" id="SM00100">
    <property type="entry name" value="cNMP"/>
    <property type="match status" value="1"/>
</dbReference>
<evidence type="ECO:0000259" key="4">
    <source>
        <dbReference type="PROSITE" id="PS51371"/>
    </source>
</evidence>
<protein>
    <submittedName>
        <fullName evidence="5">DUF294 nucleotidyltransferase-like domain-containing protein</fullName>
    </submittedName>
</protein>
<gene>
    <name evidence="5" type="ORF">V6X64_02095</name>
</gene>
<dbReference type="Pfam" id="PF00571">
    <property type="entry name" value="CBS"/>
    <property type="match status" value="1"/>
</dbReference>
<dbReference type="PROSITE" id="PS50042">
    <property type="entry name" value="CNMP_BINDING_3"/>
    <property type="match status" value="1"/>
</dbReference>
<dbReference type="PROSITE" id="PS51371">
    <property type="entry name" value="CBS"/>
    <property type="match status" value="1"/>
</dbReference>
<feature type="domain" description="CBS" evidence="4">
    <location>
        <begin position="235"/>
        <end position="291"/>
    </location>
</feature>
<evidence type="ECO:0000313" key="6">
    <source>
        <dbReference type="Proteomes" id="UP001556653"/>
    </source>
</evidence>
<dbReference type="InterPro" id="IPR043519">
    <property type="entry name" value="NT_sf"/>
</dbReference>
<dbReference type="Gene3D" id="3.10.580.10">
    <property type="entry name" value="CBS-domain"/>
    <property type="match status" value="1"/>
</dbReference>
<dbReference type="SUPFAM" id="SSF51206">
    <property type="entry name" value="cAMP-binding domain-like"/>
    <property type="match status" value="1"/>
</dbReference>
<dbReference type="Pfam" id="PF03445">
    <property type="entry name" value="DUF294"/>
    <property type="match status" value="1"/>
</dbReference>
<dbReference type="Proteomes" id="UP001556653">
    <property type="component" value="Unassembled WGS sequence"/>
</dbReference>
<dbReference type="Pfam" id="PF10335">
    <property type="entry name" value="DUF294_C"/>
    <property type="match status" value="1"/>
</dbReference>
<keyword evidence="1 2" id="KW-0129">CBS domain</keyword>
<dbReference type="CDD" id="cd00038">
    <property type="entry name" value="CAP_ED"/>
    <property type="match status" value="1"/>
</dbReference>
<accession>A0ABV3S8X6</accession>
<keyword evidence="6" id="KW-1185">Reference proteome</keyword>
<dbReference type="InterPro" id="IPR000595">
    <property type="entry name" value="cNMP-bd_dom"/>
</dbReference>
<proteinExistence type="predicted"/>
<evidence type="ECO:0000256" key="1">
    <source>
        <dbReference type="ARBA" id="ARBA00023122"/>
    </source>
</evidence>
<dbReference type="SUPFAM" id="SSF81301">
    <property type="entry name" value="Nucleotidyltransferase"/>
    <property type="match status" value="1"/>
</dbReference>
<evidence type="ECO:0000256" key="2">
    <source>
        <dbReference type="PROSITE-ProRule" id="PRU00703"/>
    </source>
</evidence>
<dbReference type="SUPFAM" id="SSF54631">
    <property type="entry name" value="CBS-domain pair"/>
    <property type="match status" value="1"/>
</dbReference>
<feature type="domain" description="Cyclic nucleotide-binding" evidence="3">
    <location>
        <begin position="17"/>
        <end position="115"/>
    </location>
</feature>
<dbReference type="InterPro" id="IPR000644">
    <property type="entry name" value="CBS_dom"/>
</dbReference>
<dbReference type="CDD" id="cd05401">
    <property type="entry name" value="NT_GlnE_GlnD_like"/>
    <property type="match status" value="1"/>
</dbReference>
<dbReference type="InterPro" id="IPR046342">
    <property type="entry name" value="CBS_dom_sf"/>
</dbReference>
<dbReference type="PANTHER" id="PTHR43080">
    <property type="entry name" value="CBS DOMAIN-CONTAINING PROTEIN CBSX3, MITOCHONDRIAL"/>
    <property type="match status" value="1"/>
</dbReference>
<evidence type="ECO:0000313" key="5">
    <source>
        <dbReference type="EMBL" id="MEX0385785.1"/>
    </source>
</evidence>
<name>A0ABV3S8X6_9GAMM</name>
<dbReference type="InterPro" id="IPR051257">
    <property type="entry name" value="Diverse_CBS-Domain"/>
</dbReference>
<reference evidence="5 6" key="1">
    <citation type="submission" date="2024-02" db="EMBL/GenBank/DDBJ databases">
        <title>New especies of Spiribacter isolated from saline water.</title>
        <authorList>
            <person name="Leon M.J."/>
            <person name="De La Haba R."/>
            <person name="Sanchez-Porro C."/>
            <person name="Ventosa A."/>
        </authorList>
    </citation>
    <scope>NUCLEOTIDE SEQUENCE [LARGE SCALE GENOMIC DNA]</scope>
    <source>
        <strain evidence="6">ag22IC4-227</strain>
    </source>
</reference>
<dbReference type="RefSeq" id="WP_367966264.1">
    <property type="nucleotide sequence ID" value="NZ_JBAKFI010000004.1"/>
</dbReference>